<gene>
    <name evidence="1" type="ORF">SAMN04490185_2552</name>
</gene>
<dbReference type="Proteomes" id="UP000183114">
    <property type="component" value="Unassembled WGS sequence"/>
</dbReference>
<proteinExistence type="predicted"/>
<dbReference type="AlphaFoldDB" id="A0A1H4X689"/>
<reference evidence="1 2" key="1">
    <citation type="submission" date="2016-10" db="EMBL/GenBank/DDBJ databases">
        <authorList>
            <person name="de Groot N.N."/>
        </authorList>
    </citation>
    <scope>NUCLEOTIDE SEQUENCE [LARGE SCALE GENOMIC DNA]</scope>
    <source>
        <strain evidence="1 2">BS3655</strain>
    </source>
</reference>
<accession>A0A1H4X689</accession>
<sequence length="78" mass="9136">MAFYTEMDKVAETEEYVEYTFGRNLDVGFIQMDKDGESIRVLKECPLDKNGAWSKRAATKLVRLWREGHFPDKTEWAS</sequence>
<dbReference type="RefSeq" id="WP_074874381.1">
    <property type="nucleotide sequence ID" value="NZ_FNTF01000002.1"/>
</dbReference>
<organism evidence="1 2">
    <name type="scientific">Pseudomonas frederiksbergensis</name>
    <dbReference type="NCBI Taxonomy" id="104087"/>
    <lineage>
        <taxon>Bacteria</taxon>
        <taxon>Pseudomonadati</taxon>
        <taxon>Pseudomonadota</taxon>
        <taxon>Gammaproteobacteria</taxon>
        <taxon>Pseudomonadales</taxon>
        <taxon>Pseudomonadaceae</taxon>
        <taxon>Pseudomonas</taxon>
    </lineage>
</organism>
<evidence type="ECO:0000313" key="1">
    <source>
        <dbReference type="EMBL" id="SED00740.1"/>
    </source>
</evidence>
<protein>
    <submittedName>
        <fullName evidence="1">Uncharacterized protein</fullName>
    </submittedName>
</protein>
<dbReference type="EMBL" id="FNTF01000002">
    <property type="protein sequence ID" value="SED00740.1"/>
    <property type="molecule type" value="Genomic_DNA"/>
</dbReference>
<evidence type="ECO:0000313" key="2">
    <source>
        <dbReference type="Proteomes" id="UP000183114"/>
    </source>
</evidence>
<name>A0A1H4X689_9PSED</name>